<dbReference type="Proteomes" id="UP000182444">
    <property type="component" value="Chromosome 1C"/>
</dbReference>
<dbReference type="AlphaFoldDB" id="A0A1D8NCC4"/>
<keyword evidence="4 6" id="KW-0560">Oxidoreductase</keyword>
<keyword evidence="5" id="KW-1015">Disulfide bond</keyword>
<dbReference type="Pfam" id="PF04777">
    <property type="entry name" value="Evr1_Alr"/>
    <property type="match status" value="1"/>
</dbReference>
<evidence type="ECO:0000256" key="4">
    <source>
        <dbReference type="ARBA" id="ARBA00023002"/>
    </source>
</evidence>
<feature type="region of interest" description="Disordered" evidence="7">
    <location>
        <begin position="200"/>
        <end position="221"/>
    </location>
</feature>
<dbReference type="eggNOG" id="KOG3355">
    <property type="taxonomic scope" value="Eukaryota"/>
</dbReference>
<dbReference type="EMBL" id="KZ859022">
    <property type="protein sequence ID" value="RDW24764.1"/>
    <property type="molecule type" value="Genomic_DNA"/>
</dbReference>
<dbReference type="Gene3D" id="1.20.120.310">
    <property type="entry name" value="ERV/ALR sulfhydryl oxidase domain"/>
    <property type="match status" value="1"/>
</dbReference>
<evidence type="ECO:0000256" key="3">
    <source>
        <dbReference type="ARBA" id="ARBA00022827"/>
    </source>
</evidence>
<keyword evidence="3 6" id="KW-0274">FAD</keyword>
<evidence type="ECO:0000256" key="8">
    <source>
        <dbReference type="SAM" id="SignalP"/>
    </source>
</evidence>
<dbReference type="GO" id="GO:0050660">
    <property type="term" value="F:flavin adenine dinucleotide binding"/>
    <property type="evidence" value="ECO:0007669"/>
    <property type="project" value="TreeGrafter"/>
</dbReference>
<evidence type="ECO:0000313" key="12">
    <source>
        <dbReference type="Proteomes" id="UP000182444"/>
    </source>
</evidence>
<accession>A0A1D8NCC4</accession>
<evidence type="ECO:0000256" key="7">
    <source>
        <dbReference type="SAM" id="MobiDB-lite"/>
    </source>
</evidence>
<dbReference type="GO" id="GO:0016971">
    <property type="term" value="F:flavin-dependent sulfhydryl oxidase activity"/>
    <property type="evidence" value="ECO:0007669"/>
    <property type="project" value="InterPro"/>
</dbReference>
<dbReference type="VEuPathDB" id="FungiDB:YALI0_C23078g"/>
<dbReference type="InterPro" id="IPR039799">
    <property type="entry name" value="ALR/ERV"/>
</dbReference>
<feature type="chain" id="PRO_5033268789" description="Sulfhydryl oxidase" evidence="8">
    <location>
        <begin position="27"/>
        <end position="232"/>
    </location>
</feature>
<evidence type="ECO:0000259" key="9">
    <source>
        <dbReference type="PROSITE" id="PS51324"/>
    </source>
</evidence>
<feature type="signal peptide" evidence="8">
    <location>
        <begin position="1"/>
        <end position="26"/>
    </location>
</feature>
<dbReference type="Proteomes" id="UP000256601">
    <property type="component" value="Unassembled WGS sequence"/>
</dbReference>
<dbReference type="RefSeq" id="XP_502164.1">
    <property type="nucleotide sequence ID" value="XM_502164.1"/>
</dbReference>
<evidence type="ECO:0000313" key="11">
    <source>
        <dbReference type="EMBL" id="RDW24764.1"/>
    </source>
</evidence>
<dbReference type="FunFam" id="1.20.120.310:FF:000002">
    <property type="entry name" value="Sulfhydryl oxidase"/>
    <property type="match status" value="1"/>
</dbReference>
<name>A0A1D8NCC4_YARLL</name>
<dbReference type="PANTHER" id="PTHR12645">
    <property type="entry name" value="ALR/ERV"/>
    <property type="match status" value="1"/>
</dbReference>
<feature type="domain" description="ERV/ALR sulfhydryl oxidase" evidence="9">
    <location>
        <begin position="94"/>
        <end position="194"/>
    </location>
</feature>
<gene>
    <name evidence="11" type="ORF">B0I71DRAFT_133759</name>
    <name evidence="10" type="ORF">YALI1_C31888g</name>
</gene>
<evidence type="ECO:0000256" key="1">
    <source>
        <dbReference type="ARBA" id="ARBA00001974"/>
    </source>
</evidence>
<dbReference type="PANTHER" id="PTHR12645:SF1">
    <property type="entry name" value="FAD-LINKED SULFHYDRYL OXIDASE ERV2"/>
    <property type="match status" value="1"/>
</dbReference>
<reference evidence="11 13" key="2">
    <citation type="submission" date="2018-07" db="EMBL/GenBank/DDBJ databases">
        <title>Draft Genome Assemblies for Five Robust Yarrowia lipolytica Strains Exhibiting High Lipid Production and Pentose Sugar Utilization and Sugar Alcohol Secretion from Undetoxified Lignocellulosic Biomass Hydrolysates.</title>
        <authorList>
            <consortium name="DOE Joint Genome Institute"/>
            <person name="Walker C."/>
            <person name="Ryu S."/>
            <person name="Na H."/>
            <person name="Zane M."/>
            <person name="LaButti K."/>
            <person name="Lipzen A."/>
            <person name="Haridas S."/>
            <person name="Barry K."/>
            <person name="Grigoriev I.V."/>
            <person name="Quarterman J."/>
            <person name="Slininger P."/>
            <person name="Dien B."/>
            <person name="Trinh C.T."/>
        </authorList>
    </citation>
    <scope>NUCLEOTIDE SEQUENCE [LARGE SCALE GENOMIC DNA]</scope>
    <source>
        <strain evidence="11 13">YB392</strain>
    </source>
</reference>
<dbReference type="PROSITE" id="PS51324">
    <property type="entry name" value="ERV_ALR"/>
    <property type="match status" value="1"/>
</dbReference>
<feature type="compositionally biased region" description="Acidic residues" evidence="7">
    <location>
        <begin position="211"/>
        <end position="221"/>
    </location>
</feature>
<keyword evidence="2 6" id="KW-0285">Flavoprotein</keyword>
<dbReference type="SUPFAM" id="SSF69000">
    <property type="entry name" value="FAD-dependent thiol oxidase"/>
    <property type="match status" value="1"/>
</dbReference>
<dbReference type="KEGG" id="yli:2909621"/>
<proteinExistence type="predicted"/>
<dbReference type="EC" id="1.8.3.2" evidence="6"/>
<evidence type="ECO:0000313" key="13">
    <source>
        <dbReference type="Proteomes" id="UP000256601"/>
    </source>
</evidence>
<dbReference type="EMBL" id="CP017555">
    <property type="protein sequence ID" value="AOW03289.1"/>
    <property type="molecule type" value="Genomic_DNA"/>
</dbReference>
<dbReference type="InterPro" id="IPR036774">
    <property type="entry name" value="ERV/ALR_sulphydryl_oxid_sf"/>
</dbReference>
<evidence type="ECO:0000313" key="10">
    <source>
        <dbReference type="EMBL" id="AOW03289.1"/>
    </source>
</evidence>
<dbReference type="OrthoDB" id="59470at2759"/>
<comment type="catalytic activity">
    <reaction evidence="6">
        <text>2 R'C(R)SH + O2 = R'C(R)S-S(R)CR' + H2O2</text>
        <dbReference type="Rhea" id="RHEA:17357"/>
        <dbReference type="ChEBI" id="CHEBI:15379"/>
        <dbReference type="ChEBI" id="CHEBI:16240"/>
        <dbReference type="ChEBI" id="CHEBI:16520"/>
        <dbReference type="ChEBI" id="CHEBI:17412"/>
        <dbReference type="EC" id="1.8.3.2"/>
    </reaction>
</comment>
<dbReference type="InterPro" id="IPR017905">
    <property type="entry name" value="ERV/ALR_sulphydryl_oxidase"/>
</dbReference>
<protein>
    <recommendedName>
        <fullName evidence="6">Sulfhydryl oxidase</fullName>
        <ecNumber evidence="6">1.8.3.2</ecNumber>
    </recommendedName>
</protein>
<dbReference type="VEuPathDB" id="FungiDB:YALI1_C31888g"/>
<comment type="cofactor">
    <cofactor evidence="1 6">
        <name>FAD</name>
        <dbReference type="ChEBI" id="CHEBI:57692"/>
    </cofactor>
</comment>
<keyword evidence="8" id="KW-0732">Signal</keyword>
<reference evidence="10 12" key="1">
    <citation type="journal article" date="2016" name="PLoS ONE">
        <title>Sequence Assembly of Yarrowia lipolytica Strain W29/CLIB89 Shows Transposable Element Diversity.</title>
        <authorList>
            <person name="Magnan C."/>
            <person name="Yu J."/>
            <person name="Chang I."/>
            <person name="Jahn E."/>
            <person name="Kanomata Y."/>
            <person name="Wu J."/>
            <person name="Zeller M."/>
            <person name="Oakes M."/>
            <person name="Baldi P."/>
            <person name="Sandmeyer S."/>
        </authorList>
    </citation>
    <scope>NUCLEOTIDE SEQUENCE [LARGE SCALE GENOMIC DNA]</scope>
    <source>
        <strain evidence="10">CLIB89</strain>
        <strain evidence="12">CLIB89(W29)</strain>
    </source>
</reference>
<evidence type="ECO:0000256" key="2">
    <source>
        <dbReference type="ARBA" id="ARBA00022630"/>
    </source>
</evidence>
<organism evidence="10 12">
    <name type="scientific">Yarrowia lipolytica</name>
    <name type="common">Candida lipolytica</name>
    <dbReference type="NCBI Taxonomy" id="4952"/>
    <lineage>
        <taxon>Eukaryota</taxon>
        <taxon>Fungi</taxon>
        <taxon>Dikarya</taxon>
        <taxon>Ascomycota</taxon>
        <taxon>Saccharomycotina</taxon>
        <taxon>Dipodascomycetes</taxon>
        <taxon>Dipodascales</taxon>
        <taxon>Dipodascales incertae sedis</taxon>
        <taxon>Yarrowia</taxon>
    </lineage>
</organism>
<dbReference type="GeneID" id="2909621"/>
<evidence type="ECO:0000256" key="5">
    <source>
        <dbReference type="ARBA" id="ARBA00023157"/>
    </source>
</evidence>
<dbReference type="GO" id="GO:0005739">
    <property type="term" value="C:mitochondrion"/>
    <property type="evidence" value="ECO:0007669"/>
    <property type="project" value="TreeGrafter"/>
</dbReference>
<sequence length="232" mass="25948">MIRRSSATFIALILTLVIITLVSLRSDHVPGRAAVSMVEDRITRVQPGSKKAAAPEKVNIVKDDTSSENIKAKNEAAQQVPDIGGPSIMAKMGNETLKAELGRASWKLFHTIMAQYPETPTKQEQTTLKNYIYLFSQVYPCGECAEHFQKLLAKFPPQVSSRNTASQWACYVHNQVNERLGKEIFDCNNVGEHYKCGCAEDEEGGEKKEEDSDIMEPMEDDFTFGLKLDENE</sequence>
<evidence type="ECO:0000256" key="6">
    <source>
        <dbReference type="RuleBase" id="RU371123"/>
    </source>
</evidence>